<feature type="transmembrane region" description="Helical" evidence="1">
    <location>
        <begin position="200"/>
        <end position="219"/>
    </location>
</feature>
<evidence type="ECO:0000256" key="1">
    <source>
        <dbReference type="SAM" id="Phobius"/>
    </source>
</evidence>
<protein>
    <submittedName>
        <fullName evidence="2">PilN domain-containing protein</fullName>
    </submittedName>
</protein>
<organism evidence="2 3">
    <name type="scientific">Pelomonas parva</name>
    <dbReference type="NCBI Taxonomy" id="3299032"/>
    <lineage>
        <taxon>Bacteria</taxon>
        <taxon>Pseudomonadati</taxon>
        <taxon>Pseudomonadota</taxon>
        <taxon>Betaproteobacteria</taxon>
        <taxon>Burkholderiales</taxon>
        <taxon>Sphaerotilaceae</taxon>
        <taxon>Roseateles</taxon>
    </lineage>
</organism>
<keyword evidence="1" id="KW-1133">Transmembrane helix</keyword>
<keyword evidence="1" id="KW-0812">Transmembrane</keyword>
<dbReference type="InterPro" id="IPR007813">
    <property type="entry name" value="PilN"/>
</dbReference>
<gene>
    <name evidence="2" type="ORF">ACG00Y_06255</name>
</gene>
<name>A0ABW7F2I6_9BURK</name>
<sequence>MSRSRTERLLLAADGTAVDAQGKTWHDFAAWCAAHAGARVELLAGPRHMHSLLVPEDLPLADEDTLVAYARLQFTHYFGPAAQAWPLAAWARGACALADIDLAALQATAAAHRVRITSLRPSWTLAAATNGDWAIVDGDLLTWLRRRDGRLVELQQRHADEALLQELQGACIEQAQALLAAAEGQPGPDFITQPTRMRPLLWAWAATAAIACVLVAVQAHGQREEAQRLAEQAAVLDRFAHPAATSKAQAPNPAARSRARAAAHQLDIDWAARWTELERALPPSLQLTALDLDGKTLRLEGQANAADAVTQLVDRLALQSAPGEEVVLTRLQRPDSPADAGLLRFELIRRAGVAR</sequence>
<reference evidence="2 3" key="1">
    <citation type="submission" date="2024-08" db="EMBL/GenBank/DDBJ databases">
        <authorList>
            <person name="Lu H."/>
        </authorList>
    </citation>
    <scope>NUCLEOTIDE SEQUENCE [LARGE SCALE GENOMIC DNA]</scope>
    <source>
        <strain evidence="2 3">LYH14W</strain>
    </source>
</reference>
<keyword evidence="1" id="KW-0472">Membrane</keyword>
<dbReference type="Proteomes" id="UP001606210">
    <property type="component" value="Unassembled WGS sequence"/>
</dbReference>
<comment type="caution">
    <text evidence="2">The sequence shown here is derived from an EMBL/GenBank/DDBJ whole genome shotgun (WGS) entry which is preliminary data.</text>
</comment>
<keyword evidence="3" id="KW-1185">Reference proteome</keyword>
<evidence type="ECO:0000313" key="3">
    <source>
        <dbReference type="Proteomes" id="UP001606210"/>
    </source>
</evidence>
<proteinExistence type="predicted"/>
<dbReference type="RefSeq" id="WP_394477000.1">
    <property type="nucleotide sequence ID" value="NZ_JBIGHV010000002.1"/>
</dbReference>
<evidence type="ECO:0000313" key="2">
    <source>
        <dbReference type="EMBL" id="MFG6429503.1"/>
    </source>
</evidence>
<accession>A0ABW7F2I6</accession>
<dbReference type="EMBL" id="JBIGHV010000002">
    <property type="protein sequence ID" value="MFG6429503.1"/>
    <property type="molecule type" value="Genomic_DNA"/>
</dbReference>
<dbReference type="Pfam" id="PF05137">
    <property type="entry name" value="PilN"/>
    <property type="match status" value="1"/>
</dbReference>